<dbReference type="OrthoDB" id="1920930at2759"/>
<protein>
    <submittedName>
        <fullName evidence="2">Uncharacterized protein LOC111025258</fullName>
    </submittedName>
</protein>
<name>A0A6J1E205_MOMCH</name>
<dbReference type="AlphaFoldDB" id="A0A6J1E205"/>
<sequence length="189" mass="21380">MSTSTIQLLASDKLNGDNYGIWKSNLNTILVIDDLRFVLTEECPPALAPNSNQTVRDAHDRWFKANEKARVYILASISDVLSKKHEGLATAREIMDSLQALFGQPSTSIIHDAIKYVYNCRMKEGSSVREHVLNMMVHFNVAEVNDAVMNEISQVGFIMQSLPKSYFQFKTNAMMNKIEYSLTTLLNEL</sequence>
<accession>A0A6J1E205</accession>
<dbReference type="KEGG" id="mcha:111025258"/>
<dbReference type="Proteomes" id="UP000504603">
    <property type="component" value="Unplaced"/>
</dbReference>
<gene>
    <name evidence="2" type="primary">LOC111025258</name>
</gene>
<evidence type="ECO:0000313" key="2">
    <source>
        <dbReference type="RefSeq" id="XP_022158791.1"/>
    </source>
</evidence>
<dbReference type="RefSeq" id="XP_022158791.1">
    <property type="nucleotide sequence ID" value="XM_022303099.1"/>
</dbReference>
<dbReference type="PANTHER" id="PTHR35317">
    <property type="entry name" value="OS04G0629600 PROTEIN"/>
    <property type="match status" value="1"/>
</dbReference>
<dbReference type="PANTHER" id="PTHR35317:SF8">
    <property type="entry name" value="CCHC-TYPE DOMAIN-CONTAINING PROTEIN"/>
    <property type="match status" value="1"/>
</dbReference>
<dbReference type="Pfam" id="PF14223">
    <property type="entry name" value="Retrotran_gag_2"/>
    <property type="match status" value="1"/>
</dbReference>
<proteinExistence type="predicted"/>
<organism evidence="1 2">
    <name type="scientific">Momordica charantia</name>
    <name type="common">Bitter gourd</name>
    <name type="synonym">Balsam pear</name>
    <dbReference type="NCBI Taxonomy" id="3673"/>
    <lineage>
        <taxon>Eukaryota</taxon>
        <taxon>Viridiplantae</taxon>
        <taxon>Streptophyta</taxon>
        <taxon>Embryophyta</taxon>
        <taxon>Tracheophyta</taxon>
        <taxon>Spermatophyta</taxon>
        <taxon>Magnoliopsida</taxon>
        <taxon>eudicotyledons</taxon>
        <taxon>Gunneridae</taxon>
        <taxon>Pentapetalae</taxon>
        <taxon>rosids</taxon>
        <taxon>fabids</taxon>
        <taxon>Cucurbitales</taxon>
        <taxon>Cucurbitaceae</taxon>
        <taxon>Momordiceae</taxon>
        <taxon>Momordica</taxon>
    </lineage>
</organism>
<keyword evidence="1" id="KW-1185">Reference proteome</keyword>
<reference evidence="2" key="1">
    <citation type="submission" date="2025-08" db="UniProtKB">
        <authorList>
            <consortium name="RefSeq"/>
        </authorList>
    </citation>
    <scope>IDENTIFICATION</scope>
    <source>
        <strain evidence="2">OHB3-1</strain>
    </source>
</reference>
<evidence type="ECO:0000313" key="1">
    <source>
        <dbReference type="Proteomes" id="UP000504603"/>
    </source>
</evidence>
<dbReference type="GeneID" id="111025258"/>